<feature type="domain" description="Phospholipase/carboxylesterase/thioesterase" evidence="2">
    <location>
        <begin position="10"/>
        <end position="134"/>
    </location>
</feature>
<accession>A0A4S3J4Y8</accession>
<dbReference type="Gene3D" id="3.40.50.1820">
    <property type="entry name" value="alpha/beta hydrolase"/>
    <property type="match status" value="1"/>
</dbReference>
<dbReference type="InterPro" id="IPR029058">
    <property type="entry name" value="AB_hydrolase_fold"/>
</dbReference>
<dbReference type="VEuPathDB" id="FungiDB:EYZ11_011434"/>
<dbReference type="AlphaFoldDB" id="A0A4S3J4Y8"/>
<dbReference type="Pfam" id="PF02230">
    <property type="entry name" value="Abhydrolase_2"/>
    <property type="match status" value="1"/>
</dbReference>
<comment type="similarity">
    <text evidence="1">Belongs to the AB hydrolase superfamily. AB hydrolase 2 family.</text>
</comment>
<dbReference type="InterPro" id="IPR003140">
    <property type="entry name" value="PLipase/COase/thioEstase"/>
</dbReference>
<gene>
    <name evidence="3" type="ORF">EYZ11_011434</name>
</gene>
<name>A0A4S3J4Y8_9EURO</name>
<dbReference type="PANTHER" id="PTHR10655">
    <property type="entry name" value="LYSOPHOSPHOLIPASE-RELATED"/>
    <property type="match status" value="1"/>
</dbReference>
<dbReference type="GO" id="GO:0052689">
    <property type="term" value="F:carboxylic ester hydrolase activity"/>
    <property type="evidence" value="ECO:0007669"/>
    <property type="project" value="TreeGrafter"/>
</dbReference>
<evidence type="ECO:0000256" key="1">
    <source>
        <dbReference type="ARBA" id="ARBA00006499"/>
    </source>
</evidence>
<evidence type="ECO:0000313" key="3">
    <source>
        <dbReference type="EMBL" id="THC89117.1"/>
    </source>
</evidence>
<dbReference type="InterPro" id="IPR050565">
    <property type="entry name" value="LYPA1-2/EST-like"/>
</dbReference>
<dbReference type="STRING" id="1220188.A0A4S3J4Y8"/>
<evidence type="ECO:0000313" key="4">
    <source>
        <dbReference type="Proteomes" id="UP000308092"/>
    </source>
</evidence>
<reference evidence="3 4" key="1">
    <citation type="submission" date="2019-03" db="EMBL/GenBank/DDBJ databases">
        <title>The genome sequence of a newly discovered highly antifungal drug resistant Aspergillus species, Aspergillus tanneri NIH 1004.</title>
        <authorList>
            <person name="Mounaud S."/>
            <person name="Singh I."/>
            <person name="Joardar V."/>
            <person name="Pakala S."/>
            <person name="Pakala S."/>
            <person name="Venepally P."/>
            <person name="Hoover J."/>
            <person name="Nierman W."/>
            <person name="Chung J."/>
            <person name="Losada L."/>
        </authorList>
    </citation>
    <scope>NUCLEOTIDE SEQUENCE [LARGE SCALE GENOMIC DNA]</scope>
    <source>
        <strain evidence="3 4">NIH1004</strain>
    </source>
</reference>
<proteinExistence type="inferred from homology"/>
<sequence>MPSKPYPSPLRLPMTKFIFHTARKRRSTGLKRVPINQWFNNYSLEDPNTRTELQLDGLLESSEFLRTLIDEEAKLLSNDPAVGDGYSRVVIGGLSQECAASVFCLLGGLPFVREDGESKPLGGFIGMSGWSPFSRADCWLLKIDEGDQGESESEAEEDDKDPFAHGTDGDEILLHIQAVNHIGIFSICHPFSLTPMEHYEHWYKVPDEIDDAVWFLKEKTRVPVVDEVD</sequence>
<organism evidence="3 4">
    <name type="scientific">Aspergillus tanneri</name>
    <dbReference type="NCBI Taxonomy" id="1220188"/>
    <lineage>
        <taxon>Eukaryota</taxon>
        <taxon>Fungi</taxon>
        <taxon>Dikarya</taxon>
        <taxon>Ascomycota</taxon>
        <taxon>Pezizomycotina</taxon>
        <taxon>Eurotiomycetes</taxon>
        <taxon>Eurotiomycetidae</taxon>
        <taxon>Eurotiales</taxon>
        <taxon>Aspergillaceae</taxon>
        <taxon>Aspergillus</taxon>
        <taxon>Aspergillus subgen. Circumdati</taxon>
    </lineage>
</organism>
<evidence type="ECO:0000259" key="2">
    <source>
        <dbReference type="Pfam" id="PF02230"/>
    </source>
</evidence>
<protein>
    <recommendedName>
        <fullName evidence="2">Phospholipase/carboxylesterase/thioesterase domain-containing protein</fullName>
    </recommendedName>
</protein>
<dbReference type="PANTHER" id="PTHR10655:SF63">
    <property type="entry name" value="PHOSPHOLIPASE_CARBOXYLESTERASE_THIOESTERASE DOMAIN-CONTAINING PROTEIN"/>
    <property type="match status" value="1"/>
</dbReference>
<dbReference type="GO" id="GO:0005737">
    <property type="term" value="C:cytoplasm"/>
    <property type="evidence" value="ECO:0007669"/>
    <property type="project" value="TreeGrafter"/>
</dbReference>
<dbReference type="Proteomes" id="UP000308092">
    <property type="component" value="Unassembled WGS sequence"/>
</dbReference>
<keyword evidence="4" id="KW-1185">Reference proteome</keyword>
<dbReference type="EMBL" id="SOSA01000706">
    <property type="protein sequence ID" value="THC89117.1"/>
    <property type="molecule type" value="Genomic_DNA"/>
</dbReference>
<dbReference type="GO" id="GO:0008474">
    <property type="term" value="F:palmitoyl-(protein) hydrolase activity"/>
    <property type="evidence" value="ECO:0007669"/>
    <property type="project" value="TreeGrafter"/>
</dbReference>
<comment type="caution">
    <text evidence="3">The sequence shown here is derived from an EMBL/GenBank/DDBJ whole genome shotgun (WGS) entry which is preliminary data.</text>
</comment>